<gene>
    <name evidence="3" type="ORF">EDC35_108195</name>
</gene>
<reference evidence="3 4" key="1">
    <citation type="submission" date="2019-03" db="EMBL/GenBank/DDBJ databases">
        <title>Genomic Encyclopedia of Type Strains, Phase IV (KMG-IV): sequencing the most valuable type-strain genomes for metagenomic binning, comparative biology and taxonomic classification.</title>
        <authorList>
            <person name="Goeker M."/>
        </authorList>
    </citation>
    <scope>NUCLEOTIDE SEQUENCE [LARGE SCALE GENOMIC DNA]</scope>
    <source>
        <strain evidence="3 4">DSM 13587</strain>
    </source>
</reference>
<organism evidence="3 4">
    <name type="scientific">Thiobaca trueperi</name>
    <dbReference type="NCBI Taxonomy" id="127458"/>
    <lineage>
        <taxon>Bacteria</taxon>
        <taxon>Pseudomonadati</taxon>
        <taxon>Pseudomonadota</taxon>
        <taxon>Gammaproteobacteria</taxon>
        <taxon>Chromatiales</taxon>
        <taxon>Chromatiaceae</taxon>
        <taxon>Thiobaca</taxon>
    </lineage>
</organism>
<dbReference type="Gene3D" id="2.60.60.30">
    <property type="entry name" value="sav2460 like domains"/>
    <property type="match status" value="1"/>
</dbReference>
<proteinExistence type="predicted"/>
<dbReference type="GO" id="GO:0046690">
    <property type="term" value="P:response to tellurium ion"/>
    <property type="evidence" value="ECO:0007669"/>
    <property type="project" value="UniProtKB-KW"/>
</dbReference>
<evidence type="ECO:0000259" key="2">
    <source>
        <dbReference type="Pfam" id="PF02342"/>
    </source>
</evidence>
<dbReference type="InterPro" id="IPR003325">
    <property type="entry name" value="TerD"/>
</dbReference>
<dbReference type="Pfam" id="PF02342">
    <property type="entry name" value="TerD"/>
    <property type="match status" value="1"/>
</dbReference>
<dbReference type="Proteomes" id="UP000295717">
    <property type="component" value="Unassembled WGS sequence"/>
</dbReference>
<dbReference type="OrthoDB" id="2079357at2"/>
<dbReference type="RefSeq" id="WP_132978091.1">
    <property type="nucleotide sequence ID" value="NZ_SMAO01000008.1"/>
</dbReference>
<evidence type="ECO:0000313" key="3">
    <source>
        <dbReference type="EMBL" id="TCT19587.1"/>
    </source>
</evidence>
<comment type="caution">
    <text evidence="3">The sequence shown here is derived from an EMBL/GenBank/DDBJ whole genome shotgun (WGS) entry which is preliminary data.</text>
</comment>
<sequence length="396" mass="42849">MNFIRGQRAKIADLVPNGQRFTLGVTINAPGLIIDFACFGLDAQGRLSDDRYMTFFNQPTTPCGGVALATPAGDTAGFAIDLARLPATIQRLTVTAAIDGAGTMSRIASGHIRFVDGGSETGRFAFTGSDFAQERALMLLEIYRKDGVWRACALGQGFNGGLDALVGHFGGTLAEPPTPAPAVPPAPPAPQAPPVNLSKVTLEKKGNSVSLAKKGNAEHGEIVVNLNWTAAEGKKGFFGFGNKRTDLDIGCLFELRTGDKSAVQALGDTFGDYFNLPYIGLDADDRSGTRTEGENLRINGQHWDKIRRVLVYAFIYEGAPNWAEANALITIKTPGQPEIEVRLDSHRNDRPMCAIALLENQDGAVKITKLVEYYRGHMDMDQAHRWGLDWVKGRKD</sequence>
<dbReference type="PANTHER" id="PTHR32097:SF3">
    <property type="entry name" value="TELLURITE RESISTANCE PROTEIN"/>
    <property type="match status" value="1"/>
</dbReference>
<protein>
    <submittedName>
        <fullName evidence="3">Tellurite resistance protein TerA</fullName>
    </submittedName>
</protein>
<dbReference type="InterPro" id="IPR017115">
    <property type="entry name" value="Tellurite_resistance_TerA"/>
</dbReference>
<name>A0A4R3MUZ9_9GAMM</name>
<dbReference type="EMBL" id="SMAO01000008">
    <property type="protein sequence ID" value="TCT19587.1"/>
    <property type="molecule type" value="Genomic_DNA"/>
</dbReference>
<dbReference type="PIRSF" id="PIRSF037118">
    <property type="entry name" value="Tellurite_resistance_TerA"/>
    <property type="match status" value="1"/>
</dbReference>
<dbReference type="InterPro" id="IPR051324">
    <property type="entry name" value="Stress/Tellurium_Resist"/>
</dbReference>
<keyword evidence="4" id="KW-1185">Reference proteome</keyword>
<feature type="domain" description="TerD" evidence="2">
    <location>
        <begin position="2"/>
        <end position="169"/>
    </location>
</feature>
<accession>A0A4R3MUZ9</accession>
<evidence type="ECO:0000313" key="4">
    <source>
        <dbReference type="Proteomes" id="UP000295717"/>
    </source>
</evidence>
<dbReference type="CDD" id="cd06974">
    <property type="entry name" value="TerD_like"/>
    <property type="match status" value="1"/>
</dbReference>
<evidence type="ECO:0000256" key="1">
    <source>
        <dbReference type="ARBA" id="ARBA00022686"/>
    </source>
</evidence>
<keyword evidence="1" id="KW-0778">Tellurium resistance</keyword>
<dbReference type="AlphaFoldDB" id="A0A4R3MUZ9"/>
<dbReference type="PANTHER" id="PTHR32097">
    <property type="entry name" value="CAMP-BINDING PROTEIN 1-RELATED"/>
    <property type="match status" value="1"/>
</dbReference>